<evidence type="ECO:0000259" key="2">
    <source>
        <dbReference type="SMART" id="SM00635"/>
    </source>
</evidence>
<dbReference type="InterPro" id="IPR008964">
    <property type="entry name" value="Invasin/intimin_cell_adhesion"/>
</dbReference>
<sequence>MGKWLVVATLIILFCFLTPDFTNADFSNGYPTEGIEVTPQGPVNMQTLKVEVTGEDDAKPKVVWEQNDSGDWVAIYEGGTTVTPGDVNSNGETVPLKKETDFNLDMGNYAPDSMKDKLSNAFQQTYIKGLGIKDMNWAEPKITYEAVDDKPLFQEGSLNAFIKVRTGSSIPYTARNVYTPDGSPIKYKVQYYIPMKVEFSGYVIEKKQMRVLQNASLQVNETKNLQAQVRTMDVSMSAFTDNWYDVTVSPVNPSTLEGTTWSSDNSAVASVDQYGKVTAKAEGTAHITAKWKKGPYWLYGTATITVGGTGEGSGSGECTYTIDPPNKIAAPQTSFMVPDANGAILGNDTANGIHFDAPTGIPTSEHLYANAWGKNYLFEHTFANMAGKIRYSCSVDLTYPTKWEEEQLDLPGPNGTSIPQLPLPKTSSFDKTYTFELTPREYAYWQIEQLSVYQIDQARMKNYALPGGEVTLYPNNYDSPTVELANSTVVEDHVVPQETGTLSFTPEVVDGGDHEPGPGDVDDTAELKSLAETQTKDPEVQNDRLAFNGETIMDDTVAIKTGPIPGRIPDPQIIGDEVLYEGQLLINSGLLNRPNTISTGTIYYKMLAENVEGSGNREYPISPINSVTVHTPVVNYSLLPDDNRPFDQRMVPDMTRTVLILDRPFTVHFTESGQHLNIPGYGNRDYAKYTKNKRIQFPFGVFQEGQYYPEKTWIYIPVGTPSMTFTMPTWVNEGDYTIHTQSWAINAPLEGTDLCEVNLNGDLTNYCASESFNVGVVGRLFDFRIRDIGDFRFEKVFRTGVGTLEHSNAMYYAGGNDENGLPTALSGQTQWHLPIRKGSHPTEPLTVPHNGYSFLFDFRTIGNLWQPGEGIRIEPSFYFIPKTGGSPTPVDLYYDISGSNNKMIGVGSPKDKLSYTRTYRLADGFRNISGGELSTAASYEYNDILTEAERVKTPWLKFYKQFVKRKTKIATGYELEVLPYKSRTLVGPTDIPNEVNPITAVRSVQHWYGEYNLPIAPYILPKGTNIVALANQYGGALDGHEKEFMKGGYILVKFGIYTVKNGDVDTRILGYKAPIANMWAIEGQMTGDTDERGQTFSFSSGDIILFESDFSVRNDYQGQGR</sequence>
<dbReference type="RefSeq" id="WP_154118016.1">
    <property type="nucleotide sequence ID" value="NZ_WJXB01000002.1"/>
</dbReference>
<dbReference type="SMART" id="SM00635">
    <property type="entry name" value="BID_2"/>
    <property type="match status" value="1"/>
</dbReference>
<feature type="domain" description="BIG2" evidence="2">
    <location>
        <begin position="225"/>
        <end position="298"/>
    </location>
</feature>
<dbReference type="AlphaFoldDB" id="A0A7X2H3S1"/>
<name>A0A7X2H3S1_9BACL</name>
<dbReference type="Proteomes" id="UP000463051">
    <property type="component" value="Unassembled WGS sequence"/>
</dbReference>
<organism evidence="3 4">
    <name type="scientific">Paenibacillus monticola</name>
    <dbReference type="NCBI Taxonomy" id="2666075"/>
    <lineage>
        <taxon>Bacteria</taxon>
        <taxon>Bacillati</taxon>
        <taxon>Bacillota</taxon>
        <taxon>Bacilli</taxon>
        <taxon>Bacillales</taxon>
        <taxon>Paenibacillaceae</taxon>
        <taxon>Paenibacillus</taxon>
    </lineage>
</organism>
<dbReference type="SUPFAM" id="SSF49373">
    <property type="entry name" value="Invasin/intimin cell-adhesion fragments"/>
    <property type="match status" value="1"/>
</dbReference>
<evidence type="ECO:0000313" key="4">
    <source>
        <dbReference type="Proteomes" id="UP000463051"/>
    </source>
</evidence>
<evidence type="ECO:0000256" key="1">
    <source>
        <dbReference type="SAM" id="SignalP"/>
    </source>
</evidence>
<comment type="caution">
    <text evidence="3">The sequence shown here is derived from an EMBL/GenBank/DDBJ whole genome shotgun (WGS) entry which is preliminary data.</text>
</comment>
<gene>
    <name evidence="3" type="ORF">GJB61_08535</name>
</gene>
<keyword evidence="4" id="KW-1185">Reference proteome</keyword>
<accession>A0A7X2H3S1</accession>
<reference evidence="3 4" key="1">
    <citation type="submission" date="2019-11" db="EMBL/GenBank/DDBJ databases">
        <title>Paenibacillus monticola sp. nov., a novel PGPR strain isolated from mountain sample in China.</title>
        <authorList>
            <person name="Zhao Q."/>
            <person name="Li H.-P."/>
            <person name="Zhang J.-L."/>
        </authorList>
    </citation>
    <scope>NUCLEOTIDE SEQUENCE [LARGE SCALE GENOMIC DNA]</scope>
    <source>
        <strain evidence="3 4">LC-T2</strain>
    </source>
</reference>
<dbReference type="Gene3D" id="2.60.40.1080">
    <property type="match status" value="1"/>
</dbReference>
<dbReference type="InterPro" id="IPR003343">
    <property type="entry name" value="Big_2"/>
</dbReference>
<dbReference type="Pfam" id="PF18964">
    <property type="entry name" value="DUF5704"/>
    <property type="match status" value="1"/>
</dbReference>
<keyword evidence="1" id="KW-0732">Signal</keyword>
<dbReference type="EMBL" id="WJXB01000002">
    <property type="protein sequence ID" value="MRN53041.1"/>
    <property type="molecule type" value="Genomic_DNA"/>
</dbReference>
<proteinExistence type="predicted"/>
<dbReference type="Pfam" id="PF02368">
    <property type="entry name" value="Big_2"/>
    <property type="match status" value="1"/>
</dbReference>
<dbReference type="InterPro" id="IPR043759">
    <property type="entry name" value="DUF5704"/>
</dbReference>
<protein>
    <recommendedName>
        <fullName evidence="2">BIG2 domain-containing protein</fullName>
    </recommendedName>
</protein>
<feature type="chain" id="PRO_5030578481" description="BIG2 domain-containing protein" evidence="1">
    <location>
        <begin position="25"/>
        <end position="1121"/>
    </location>
</feature>
<feature type="signal peptide" evidence="1">
    <location>
        <begin position="1"/>
        <end position="24"/>
    </location>
</feature>
<evidence type="ECO:0000313" key="3">
    <source>
        <dbReference type="EMBL" id="MRN53041.1"/>
    </source>
</evidence>